<dbReference type="Gene3D" id="3.40.50.970">
    <property type="match status" value="1"/>
</dbReference>
<keyword evidence="4" id="KW-0809">Transit peptide</keyword>
<dbReference type="SUPFAM" id="SSF52518">
    <property type="entry name" value="Thiamin diphosphate-binding fold (THDP-binding)"/>
    <property type="match status" value="1"/>
</dbReference>
<evidence type="ECO:0000256" key="1">
    <source>
        <dbReference type="ARBA" id="ARBA00001964"/>
    </source>
</evidence>
<dbReference type="STRING" id="36646.A0A1V6V7I5"/>
<keyword evidence="6 10" id="KW-0560">Oxidoreductase</keyword>
<dbReference type="GO" id="GO:0046872">
    <property type="term" value="F:metal ion binding"/>
    <property type="evidence" value="ECO:0007669"/>
    <property type="project" value="UniProtKB-KW"/>
</dbReference>
<proteinExistence type="predicted"/>
<dbReference type="InterPro" id="IPR029061">
    <property type="entry name" value="THDP-binding"/>
</dbReference>
<comment type="catalytic activity">
    <reaction evidence="10">
        <text>N(6)-[(R)-lipoyl]-L-lysyl-[protein] + pyruvate + H(+) = N(6)-[(R)-S(8)-acetyldihydrolipoyl]-L-lysyl-[protein] + CO2</text>
        <dbReference type="Rhea" id="RHEA:19189"/>
        <dbReference type="Rhea" id="RHEA-COMP:10474"/>
        <dbReference type="Rhea" id="RHEA-COMP:10478"/>
        <dbReference type="ChEBI" id="CHEBI:15361"/>
        <dbReference type="ChEBI" id="CHEBI:15378"/>
        <dbReference type="ChEBI" id="CHEBI:16526"/>
        <dbReference type="ChEBI" id="CHEBI:83099"/>
        <dbReference type="ChEBI" id="CHEBI:83111"/>
        <dbReference type="EC" id="1.2.4.1"/>
    </reaction>
</comment>
<evidence type="ECO:0000256" key="2">
    <source>
        <dbReference type="ARBA" id="ARBA00004173"/>
    </source>
</evidence>
<gene>
    <name evidence="12" type="ORF">PENCOP_c001G05797</name>
</gene>
<dbReference type="SUPFAM" id="SSF52922">
    <property type="entry name" value="TK C-terminal domain-like"/>
    <property type="match status" value="1"/>
</dbReference>
<dbReference type="GO" id="GO:0005739">
    <property type="term" value="C:mitochondrion"/>
    <property type="evidence" value="ECO:0007669"/>
    <property type="project" value="UniProtKB-SubCell"/>
</dbReference>
<dbReference type="GO" id="GO:0006086">
    <property type="term" value="P:pyruvate decarboxylation to acetyl-CoA"/>
    <property type="evidence" value="ECO:0007669"/>
    <property type="project" value="InterPro"/>
</dbReference>
<feature type="domain" description="Transketolase-like pyrimidine-binding" evidence="11">
    <location>
        <begin position="50"/>
        <end position="225"/>
    </location>
</feature>
<accession>A0A1V6V7I5</accession>
<dbReference type="InterPro" id="IPR009014">
    <property type="entry name" value="Transketo_C/PFOR_II"/>
</dbReference>
<dbReference type="NCBIfam" id="NF006667">
    <property type="entry name" value="PRK09212.1"/>
    <property type="match status" value="1"/>
</dbReference>
<dbReference type="Gene3D" id="3.40.50.920">
    <property type="match status" value="1"/>
</dbReference>
<sequence length="376" mass="40472">MAAPRLFRPTARLFSSRLASTALRSNLRQSACAPSILRRGYATEDGTKQVTVRDALNEALAEELELNQKTFILGEEVAQYNGAYKVTKGLLDRFGPKRVIDTPITEAGFCGIAVGAALAGLHPIAEFMTFNFAMQAIDQIINSAAKTHYMSGGIQPCNITFRGPNGFASGVAAQHSQDYSAWYGSIPGLKVVSPWSSEDAKGLLKAAIRDPNPVVVLENELMYGQAFPMSEAAQKNDFVLPIGKAKIERPGKDLTIVSVSRCVGQSLTAAAELKQKYGVDAEVINLRSIKPLDVETIIASLKKTGRIMVVESGYPMFGLSSEILALSMEYGFDYLTAPAVRVTGAEVPTPYAAGLEAMAFPQEDTIVSQAAKLLRL</sequence>
<comment type="caution">
    <text evidence="12">The sequence shown here is derived from an EMBL/GenBank/DDBJ whole genome shotgun (WGS) entry which is preliminary data.</text>
</comment>
<evidence type="ECO:0000256" key="6">
    <source>
        <dbReference type="ARBA" id="ARBA00023002"/>
    </source>
</evidence>
<dbReference type="NCBIfam" id="NF008854">
    <property type="entry name" value="PRK11892.1"/>
    <property type="match status" value="1"/>
</dbReference>
<dbReference type="PANTHER" id="PTHR11624:SF96">
    <property type="entry name" value="PYRUVATE DEHYDROGENASE E1 COMPONENT SUBUNIT BETA, MITOCHONDRIAL"/>
    <property type="match status" value="1"/>
</dbReference>
<dbReference type="GO" id="GO:0004739">
    <property type="term" value="F:pyruvate dehydrogenase (acetyl-transferring) activity"/>
    <property type="evidence" value="ECO:0007669"/>
    <property type="project" value="UniProtKB-UniRule"/>
</dbReference>
<protein>
    <recommendedName>
        <fullName evidence="10">Pyruvate dehydrogenase E1 component subunit beta</fullName>
        <ecNumber evidence="10">1.2.4.1</ecNumber>
    </recommendedName>
</protein>
<evidence type="ECO:0000256" key="8">
    <source>
        <dbReference type="ARBA" id="ARBA00023128"/>
    </source>
</evidence>
<reference evidence="13" key="1">
    <citation type="journal article" date="2017" name="Nat. Microbiol.">
        <title>Global analysis of biosynthetic gene clusters reveals vast potential of secondary metabolite production in Penicillium species.</title>
        <authorList>
            <person name="Nielsen J.C."/>
            <person name="Grijseels S."/>
            <person name="Prigent S."/>
            <person name="Ji B."/>
            <person name="Dainat J."/>
            <person name="Nielsen K.F."/>
            <person name="Frisvad J.C."/>
            <person name="Workman M."/>
            <person name="Nielsen J."/>
        </authorList>
    </citation>
    <scope>NUCLEOTIDE SEQUENCE [LARGE SCALE GENOMIC DNA]</scope>
    <source>
        <strain evidence="13">IBT 31321</strain>
    </source>
</reference>
<dbReference type="SMART" id="SM00861">
    <property type="entry name" value="Transket_pyr"/>
    <property type="match status" value="1"/>
</dbReference>
<dbReference type="Pfam" id="PF02780">
    <property type="entry name" value="Transketolase_C"/>
    <property type="match status" value="1"/>
</dbReference>
<evidence type="ECO:0000259" key="11">
    <source>
        <dbReference type="SMART" id="SM00861"/>
    </source>
</evidence>
<dbReference type="InterPro" id="IPR005475">
    <property type="entry name" value="Transketolase-like_Pyr-bd"/>
</dbReference>
<dbReference type="CDD" id="cd07036">
    <property type="entry name" value="TPP_PYR_E1-PDHc-beta_like"/>
    <property type="match status" value="1"/>
</dbReference>
<comment type="cofactor">
    <cofactor evidence="1 10">
        <name>thiamine diphosphate</name>
        <dbReference type="ChEBI" id="CHEBI:58937"/>
    </cofactor>
</comment>
<evidence type="ECO:0000256" key="9">
    <source>
        <dbReference type="ARBA" id="ARBA00023317"/>
    </source>
</evidence>
<dbReference type="FunFam" id="3.40.50.970:FF:000006">
    <property type="entry name" value="Pyruvate dehydrogenase E1 component subunit beta"/>
    <property type="match status" value="1"/>
</dbReference>
<evidence type="ECO:0000256" key="4">
    <source>
        <dbReference type="ARBA" id="ARBA00022946"/>
    </source>
</evidence>
<keyword evidence="13" id="KW-1185">Reference proteome</keyword>
<evidence type="ECO:0000313" key="12">
    <source>
        <dbReference type="EMBL" id="OQE46664.1"/>
    </source>
</evidence>
<name>A0A1V6V7I5_9EURO</name>
<dbReference type="AlphaFoldDB" id="A0A1V6V7I5"/>
<dbReference type="Proteomes" id="UP000191500">
    <property type="component" value="Unassembled WGS sequence"/>
</dbReference>
<keyword evidence="8" id="KW-0496">Mitochondrion</keyword>
<organism evidence="12 13">
    <name type="scientific">Penicillium coprophilum</name>
    <dbReference type="NCBI Taxonomy" id="36646"/>
    <lineage>
        <taxon>Eukaryota</taxon>
        <taxon>Fungi</taxon>
        <taxon>Dikarya</taxon>
        <taxon>Ascomycota</taxon>
        <taxon>Pezizomycotina</taxon>
        <taxon>Eurotiomycetes</taxon>
        <taxon>Eurotiomycetidae</taxon>
        <taxon>Eurotiales</taxon>
        <taxon>Aspergillaceae</taxon>
        <taxon>Penicillium</taxon>
    </lineage>
</organism>
<keyword evidence="9 10" id="KW-0670">Pyruvate</keyword>
<keyword evidence="7 10" id="KW-0786">Thiamine pyrophosphate</keyword>
<dbReference type="FunFam" id="3.40.50.920:FF:000001">
    <property type="entry name" value="Pyruvate dehydrogenase E1 beta subunit"/>
    <property type="match status" value="1"/>
</dbReference>
<dbReference type="InterPro" id="IPR027110">
    <property type="entry name" value="PDHB_mito-type"/>
</dbReference>
<dbReference type="EMBL" id="MDDG01000001">
    <property type="protein sequence ID" value="OQE46664.1"/>
    <property type="molecule type" value="Genomic_DNA"/>
</dbReference>
<comment type="subcellular location">
    <subcellularLocation>
        <location evidence="2">Mitochondrion</location>
    </subcellularLocation>
</comment>
<dbReference type="PANTHER" id="PTHR11624">
    <property type="entry name" value="DEHYDROGENASE RELATED"/>
    <property type="match status" value="1"/>
</dbReference>
<keyword evidence="5" id="KW-0630">Potassium</keyword>
<evidence type="ECO:0000256" key="3">
    <source>
        <dbReference type="ARBA" id="ARBA00022723"/>
    </source>
</evidence>
<dbReference type="EC" id="1.2.4.1" evidence="10"/>
<evidence type="ECO:0000256" key="5">
    <source>
        <dbReference type="ARBA" id="ARBA00022958"/>
    </source>
</evidence>
<dbReference type="Pfam" id="PF02779">
    <property type="entry name" value="Transket_pyr"/>
    <property type="match status" value="1"/>
</dbReference>
<evidence type="ECO:0000256" key="7">
    <source>
        <dbReference type="ARBA" id="ARBA00023052"/>
    </source>
</evidence>
<evidence type="ECO:0000256" key="10">
    <source>
        <dbReference type="RuleBase" id="RU364074"/>
    </source>
</evidence>
<keyword evidence="3" id="KW-0479">Metal-binding</keyword>
<evidence type="ECO:0000313" key="13">
    <source>
        <dbReference type="Proteomes" id="UP000191500"/>
    </source>
</evidence>
<comment type="function">
    <text evidence="10">The pyruvate dehydrogenase complex catalyzes the overall conversion of pyruvate to acetyl-CoA and CO2.</text>
</comment>
<dbReference type="InterPro" id="IPR033248">
    <property type="entry name" value="Transketolase_C"/>
</dbReference>